<dbReference type="RefSeq" id="WP_014855680.1">
    <property type="nucleotide sequence ID" value="NC_018178.1"/>
</dbReference>
<organism evidence="2 3">
    <name type="scientific">Melioribacter roseus (strain DSM 23840 / JCM 17771 / VKM B-2668 / P3M-2)</name>
    <dbReference type="NCBI Taxonomy" id="1191523"/>
    <lineage>
        <taxon>Bacteria</taxon>
        <taxon>Pseudomonadati</taxon>
        <taxon>Ignavibacteriota</taxon>
        <taxon>Ignavibacteria</taxon>
        <taxon>Ignavibacteriales</taxon>
        <taxon>Melioribacteraceae</taxon>
        <taxon>Melioribacter</taxon>
    </lineage>
</organism>
<dbReference type="HOGENOM" id="CLU_027402_10_0_10"/>
<dbReference type="Gene3D" id="3.30.420.10">
    <property type="entry name" value="Ribonuclease H-like superfamily/Ribonuclease H"/>
    <property type="match status" value="1"/>
</dbReference>
<accession>I6ZQ95</accession>
<dbReference type="NCBIfam" id="NF033516">
    <property type="entry name" value="transpos_IS3"/>
    <property type="match status" value="1"/>
</dbReference>
<protein>
    <submittedName>
        <fullName evidence="2">Integrase catalytic subunit</fullName>
    </submittedName>
</protein>
<dbReference type="Pfam" id="PF00665">
    <property type="entry name" value="rve"/>
    <property type="match status" value="1"/>
</dbReference>
<dbReference type="PANTHER" id="PTHR46889:SF4">
    <property type="entry name" value="TRANSPOSASE INSO FOR INSERTION SEQUENCE ELEMENT IS911B-RELATED"/>
    <property type="match status" value="1"/>
</dbReference>
<sequence>MIHPLTNISINKLIGMVGISPSKYYHWNRRIGQANAHNAAVPKNNWILEWEREAIINYAKSHIGEGYRRLTYMMLDENIVAVSPSTTYRVLKSAGLLNRWNKVKRSSKGNGFNQPTMPHQHWHIDIKYVNFKGTFLFLIDIIDGYSRFIVNHELRMNMQEYDVQITLQKALEKFPGVKPRIISDNGSQFISKDFSEYLRLAGLTHIKTSIGYPQSNGKIEKFHSTINRECLNRYSFIDINDAKKQIKNFIDYYNTKRLHSSLSYLTPEDLLLGRANERLRERKRKIQKAKLYRIEVRYAS</sequence>
<proteinExistence type="predicted"/>
<dbReference type="SUPFAM" id="SSF53098">
    <property type="entry name" value="Ribonuclease H-like"/>
    <property type="match status" value="1"/>
</dbReference>
<feature type="domain" description="Integrase catalytic" evidence="1">
    <location>
        <begin position="114"/>
        <end position="275"/>
    </location>
</feature>
<dbReference type="GO" id="GO:0015074">
    <property type="term" value="P:DNA integration"/>
    <property type="evidence" value="ECO:0007669"/>
    <property type="project" value="InterPro"/>
</dbReference>
<keyword evidence="3" id="KW-1185">Reference proteome</keyword>
<evidence type="ECO:0000313" key="2">
    <source>
        <dbReference type="EMBL" id="AFN74244.1"/>
    </source>
</evidence>
<dbReference type="InterPro" id="IPR012337">
    <property type="entry name" value="RNaseH-like_sf"/>
</dbReference>
<dbReference type="eggNOG" id="COG2801">
    <property type="taxonomic scope" value="Bacteria"/>
</dbReference>
<dbReference type="Proteomes" id="UP000009011">
    <property type="component" value="Chromosome"/>
</dbReference>
<dbReference type="PROSITE" id="PS50994">
    <property type="entry name" value="INTEGRASE"/>
    <property type="match status" value="1"/>
</dbReference>
<dbReference type="InterPro" id="IPR050900">
    <property type="entry name" value="Transposase_IS3/IS150/IS904"/>
</dbReference>
<dbReference type="AlphaFoldDB" id="I6ZQ95"/>
<dbReference type="EMBL" id="CP003557">
    <property type="protein sequence ID" value="AFN74244.1"/>
    <property type="molecule type" value="Genomic_DNA"/>
</dbReference>
<dbReference type="InterPro" id="IPR048020">
    <property type="entry name" value="Transpos_IS3"/>
</dbReference>
<evidence type="ECO:0000313" key="3">
    <source>
        <dbReference type="Proteomes" id="UP000009011"/>
    </source>
</evidence>
<gene>
    <name evidence="2" type="ordered locus">MROS_1004</name>
</gene>
<dbReference type="InterPro" id="IPR036397">
    <property type="entry name" value="RNaseH_sf"/>
</dbReference>
<dbReference type="KEGG" id="mro:MROS_1004"/>
<reference evidence="2 3" key="1">
    <citation type="journal article" date="2013" name="PLoS ONE">
        <title>Genomic analysis of Melioribacter roseus, facultatively anaerobic organotrophic bacterium representing a novel deep lineage within Bacteriodetes/Chlorobi group.</title>
        <authorList>
            <person name="Kadnikov V.V."/>
            <person name="Mardanov A.V."/>
            <person name="Podosokorskaya O.A."/>
            <person name="Gavrilov S.N."/>
            <person name="Kublanov I.V."/>
            <person name="Beletsky A.V."/>
            <person name="Bonch-Osmolovskaya E.A."/>
            <person name="Ravin N.V."/>
        </authorList>
    </citation>
    <scope>NUCLEOTIDE SEQUENCE [LARGE SCALE GENOMIC DNA]</scope>
    <source>
        <strain evidence="3">JCM 17771 / P3M-2</strain>
    </source>
</reference>
<name>I6ZQ95_MELRP</name>
<dbReference type="InterPro" id="IPR001584">
    <property type="entry name" value="Integrase_cat-core"/>
</dbReference>
<dbReference type="OrthoDB" id="9815231at2"/>
<dbReference type="Pfam" id="PF13333">
    <property type="entry name" value="rve_2"/>
    <property type="match status" value="1"/>
</dbReference>
<dbReference type="PANTHER" id="PTHR46889">
    <property type="entry name" value="TRANSPOSASE INSF FOR INSERTION SEQUENCE IS3B-RELATED"/>
    <property type="match status" value="1"/>
</dbReference>
<evidence type="ECO:0000259" key="1">
    <source>
        <dbReference type="PROSITE" id="PS50994"/>
    </source>
</evidence>
<dbReference type="GO" id="GO:0003676">
    <property type="term" value="F:nucleic acid binding"/>
    <property type="evidence" value="ECO:0007669"/>
    <property type="project" value="InterPro"/>
</dbReference>